<evidence type="ECO:0000313" key="4">
    <source>
        <dbReference type="EMBL" id="CAB9513801.1"/>
    </source>
</evidence>
<proteinExistence type="predicted"/>
<feature type="region of interest" description="Disordered" evidence="1">
    <location>
        <begin position="235"/>
        <end position="269"/>
    </location>
</feature>
<dbReference type="Pfam" id="PF14494">
    <property type="entry name" value="DUF4436"/>
    <property type="match status" value="1"/>
</dbReference>
<keyword evidence="2" id="KW-0472">Membrane</keyword>
<sequence>MSPLWWLLTAALIVMTTAANEEDQRKCSLFDSISWVYMFPSRPCQDPLPMATFTLRLGFANQVFTAPSVTDTVALVCQMNRHVQQRLRNRTQDPLLQSALEQIAFSSELDASNLLPTWELQFQVTATFGYNGKTISPWTIVRVLDLAPDDIRHVLREYVRPLVDTVFPQTQTLVLESQLLQSSTPDNNNATTTTVVWDTMPQVCPPPPSPVSNIFGRLTAVPGRAIENERQGVFDSTLTTPPKDGGMTLNDHSRARNNNNNNNNTPLSDSMFQRNHRVAVTLSFWIANHRGITNATWISSEWMEPSFSRLVDLAVAVTTTTASLAATVPRVVPHSATVVQVTSTACPLSDEWHCHKVVGQYELTVQQVGIPLPVDPARYTHAMRRAIQMGVYEQDILQQDGVRVANELEGLLPVLLDNGTTIDVNNNNDSISGVETKHDMAAIVIPVIVVLVLVLLAVLVYLRLRVRRKLQLLQRQRETALWEMEAFLLPPSSPLEEYLEPSRSKIHGLEWEETV</sequence>
<dbReference type="AlphaFoldDB" id="A0A9N8E399"/>
<keyword evidence="2" id="KW-1133">Transmembrane helix</keyword>
<dbReference type="InterPro" id="IPR027948">
    <property type="entry name" value="DUF4436"/>
</dbReference>
<name>A0A9N8E399_9STRA</name>
<keyword evidence="2" id="KW-0812">Transmembrane</keyword>
<keyword evidence="3" id="KW-0732">Signal</keyword>
<accession>A0A9N8E399</accession>
<evidence type="ECO:0000256" key="2">
    <source>
        <dbReference type="SAM" id="Phobius"/>
    </source>
</evidence>
<evidence type="ECO:0000313" key="5">
    <source>
        <dbReference type="Proteomes" id="UP001153069"/>
    </source>
</evidence>
<gene>
    <name evidence="4" type="ORF">SEMRO_614_G175670.1</name>
</gene>
<protein>
    <submittedName>
        <fullName evidence="4">Uncharacterized protein</fullName>
    </submittedName>
</protein>
<organism evidence="4 5">
    <name type="scientific">Seminavis robusta</name>
    <dbReference type="NCBI Taxonomy" id="568900"/>
    <lineage>
        <taxon>Eukaryota</taxon>
        <taxon>Sar</taxon>
        <taxon>Stramenopiles</taxon>
        <taxon>Ochrophyta</taxon>
        <taxon>Bacillariophyta</taxon>
        <taxon>Bacillariophyceae</taxon>
        <taxon>Bacillariophycidae</taxon>
        <taxon>Naviculales</taxon>
        <taxon>Naviculaceae</taxon>
        <taxon>Seminavis</taxon>
    </lineage>
</organism>
<feature type="chain" id="PRO_5040498488" evidence="3">
    <location>
        <begin position="20"/>
        <end position="515"/>
    </location>
</feature>
<evidence type="ECO:0000256" key="3">
    <source>
        <dbReference type="SAM" id="SignalP"/>
    </source>
</evidence>
<keyword evidence="5" id="KW-1185">Reference proteome</keyword>
<reference evidence="4" key="1">
    <citation type="submission" date="2020-06" db="EMBL/GenBank/DDBJ databases">
        <authorList>
            <consortium name="Plant Systems Biology data submission"/>
        </authorList>
    </citation>
    <scope>NUCLEOTIDE SEQUENCE</scope>
    <source>
        <strain evidence="4">D6</strain>
    </source>
</reference>
<comment type="caution">
    <text evidence="4">The sequence shown here is derived from an EMBL/GenBank/DDBJ whole genome shotgun (WGS) entry which is preliminary data.</text>
</comment>
<feature type="signal peptide" evidence="3">
    <location>
        <begin position="1"/>
        <end position="19"/>
    </location>
</feature>
<evidence type="ECO:0000256" key="1">
    <source>
        <dbReference type="SAM" id="MobiDB-lite"/>
    </source>
</evidence>
<dbReference type="Proteomes" id="UP001153069">
    <property type="component" value="Unassembled WGS sequence"/>
</dbReference>
<dbReference type="EMBL" id="CAICTM010000613">
    <property type="protein sequence ID" value="CAB9513801.1"/>
    <property type="molecule type" value="Genomic_DNA"/>
</dbReference>
<feature type="transmembrane region" description="Helical" evidence="2">
    <location>
        <begin position="440"/>
        <end position="462"/>
    </location>
</feature>